<evidence type="ECO:0008006" key="5">
    <source>
        <dbReference type="Google" id="ProtNLM"/>
    </source>
</evidence>
<dbReference type="PANTHER" id="PTHR31005:SF8">
    <property type="entry name" value="DUF4139 DOMAIN-CONTAINING PROTEIN"/>
    <property type="match status" value="1"/>
</dbReference>
<accession>A0A9P6CKV5</accession>
<dbReference type="Pfam" id="PF13598">
    <property type="entry name" value="DUF4139"/>
    <property type="match status" value="1"/>
</dbReference>
<dbReference type="InterPro" id="IPR025554">
    <property type="entry name" value="DUF4140"/>
</dbReference>
<dbReference type="OrthoDB" id="10068793at2759"/>
<dbReference type="Pfam" id="PF13600">
    <property type="entry name" value="DUF4140"/>
    <property type="match status" value="1"/>
</dbReference>
<evidence type="ECO:0000259" key="1">
    <source>
        <dbReference type="Pfam" id="PF13598"/>
    </source>
</evidence>
<comment type="caution">
    <text evidence="3">The sequence shown here is derived from an EMBL/GenBank/DDBJ whole genome shotgun (WGS) entry which is preliminary data.</text>
</comment>
<evidence type="ECO:0000313" key="3">
    <source>
        <dbReference type="EMBL" id="KAF9465730.1"/>
    </source>
</evidence>
<gene>
    <name evidence="3" type="ORF">BDZ94DRAFT_1344601</name>
</gene>
<keyword evidence="4" id="KW-1185">Reference proteome</keyword>
<dbReference type="Proteomes" id="UP000807353">
    <property type="component" value="Unassembled WGS sequence"/>
</dbReference>
<proteinExistence type="predicted"/>
<dbReference type="AlphaFoldDB" id="A0A9P6CKV5"/>
<feature type="domain" description="DUF4139" evidence="1">
    <location>
        <begin position="206"/>
        <end position="562"/>
    </location>
</feature>
<sequence length="570" mass="62680">MTEVSASSLFGPTSTIELTSLGSGKITNVSLYDHWAEITRLYKAHVKPVRNNLTINGLPNALDRNSLRVEGRGAATIHDVAILNMPRSPVQETSAILDGLLIKRESCQMALHRCKKSIKSLEGYLLSLNAQHTNTTQVEKVIETYDLTAGKIDERILELGSNIKDIDKEIALEHDRLAELGQTDPRLRMRALISIFAEVEGDIELVLTYAVHSANWSACYDIRADMQTTDAPITLTYKAAITQSTGEAWDNISLTLQTATPTFGIQIPSLLPWALSVYKPPTISINRKSGSRFLDLEAEVESEEEEEEDDDVDMDITGHDRAITHRASTVSSKGNVNATPEAPGEITIPSDGGVHNVTVAQLQLDTTMSWITVPKVDPKTHLKNNHEYTLLPGIASIYVDGSFISRTEIPLISPQDTFDQPLGLDPSIRVTYHPLHKKVSETGFYTKTSNYIFSQRITVFNTKASGIGNLKIVDQVPISEDAQITIKLLSPGLTIPEHPSSGQPRASTPVRVNDDVVAQWEGADEQGFDMAALGRDGKFYWMCSIPAKGKITLFLSWEVNAPIRTQIAGL</sequence>
<protein>
    <recommendedName>
        <fullName evidence="5">Protein F37C4.5</fullName>
    </recommendedName>
</protein>
<dbReference type="EMBL" id="MU150245">
    <property type="protein sequence ID" value="KAF9465730.1"/>
    <property type="molecule type" value="Genomic_DNA"/>
</dbReference>
<dbReference type="InterPro" id="IPR037291">
    <property type="entry name" value="DUF4139"/>
</dbReference>
<name>A0A9P6CKV5_9AGAR</name>
<evidence type="ECO:0000259" key="2">
    <source>
        <dbReference type="Pfam" id="PF13600"/>
    </source>
</evidence>
<feature type="domain" description="DUF4140" evidence="2">
    <location>
        <begin position="29"/>
        <end position="122"/>
    </location>
</feature>
<dbReference type="NCBIfam" id="TIGR02231">
    <property type="entry name" value="mucoidy inhibitor MuiA family protein"/>
    <property type="match status" value="1"/>
</dbReference>
<dbReference type="PANTHER" id="PTHR31005">
    <property type="entry name" value="DUF4139 DOMAIN-CONTAINING PROTEIN"/>
    <property type="match status" value="1"/>
</dbReference>
<evidence type="ECO:0000313" key="4">
    <source>
        <dbReference type="Proteomes" id="UP000807353"/>
    </source>
</evidence>
<dbReference type="InterPro" id="IPR011935">
    <property type="entry name" value="CHP02231"/>
</dbReference>
<reference evidence="3" key="1">
    <citation type="submission" date="2020-11" db="EMBL/GenBank/DDBJ databases">
        <authorList>
            <consortium name="DOE Joint Genome Institute"/>
            <person name="Ahrendt S."/>
            <person name="Riley R."/>
            <person name="Andreopoulos W."/>
            <person name="Labutti K."/>
            <person name="Pangilinan J."/>
            <person name="Ruiz-Duenas F.J."/>
            <person name="Barrasa J.M."/>
            <person name="Sanchez-Garcia M."/>
            <person name="Camarero S."/>
            <person name="Miyauchi S."/>
            <person name="Serrano A."/>
            <person name="Linde D."/>
            <person name="Babiker R."/>
            <person name="Drula E."/>
            <person name="Ayuso-Fernandez I."/>
            <person name="Pacheco R."/>
            <person name="Padilla G."/>
            <person name="Ferreira P."/>
            <person name="Barriuso J."/>
            <person name="Kellner H."/>
            <person name="Castanera R."/>
            <person name="Alfaro M."/>
            <person name="Ramirez L."/>
            <person name="Pisabarro A.G."/>
            <person name="Kuo A."/>
            <person name="Tritt A."/>
            <person name="Lipzen A."/>
            <person name="He G."/>
            <person name="Yan M."/>
            <person name="Ng V."/>
            <person name="Cullen D."/>
            <person name="Martin F."/>
            <person name="Rosso M.-N."/>
            <person name="Henrissat B."/>
            <person name="Hibbett D."/>
            <person name="Martinez A.T."/>
            <person name="Grigoriev I.V."/>
        </authorList>
    </citation>
    <scope>NUCLEOTIDE SEQUENCE</scope>
    <source>
        <strain evidence="3">CBS 247.69</strain>
    </source>
</reference>
<organism evidence="3 4">
    <name type="scientific">Collybia nuda</name>
    <dbReference type="NCBI Taxonomy" id="64659"/>
    <lineage>
        <taxon>Eukaryota</taxon>
        <taxon>Fungi</taxon>
        <taxon>Dikarya</taxon>
        <taxon>Basidiomycota</taxon>
        <taxon>Agaricomycotina</taxon>
        <taxon>Agaricomycetes</taxon>
        <taxon>Agaricomycetidae</taxon>
        <taxon>Agaricales</taxon>
        <taxon>Tricholomatineae</taxon>
        <taxon>Clitocybaceae</taxon>
        <taxon>Collybia</taxon>
    </lineage>
</organism>